<gene>
    <name evidence="1" type="ORF">N7450_005455</name>
</gene>
<reference evidence="1 2" key="1">
    <citation type="journal article" date="2023" name="IMA Fungus">
        <title>Comparative genomic study of the Penicillium genus elucidates a diverse pangenome and 15 lateral gene transfer events.</title>
        <authorList>
            <person name="Petersen C."/>
            <person name="Sorensen T."/>
            <person name="Nielsen M.R."/>
            <person name="Sondergaard T.E."/>
            <person name="Sorensen J.L."/>
            <person name="Fitzpatrick D.A."/>
            <person name="Frisvad J.C."/>
            <person name="Nielsen K.L."/>
        </authorList>
    </citation>
    <scope>NUCLEOTIDE SEQUENCE [LARGE SCALE GENOMIC DNA]</scope>
    <source>
        <strain evidence="1 2">IBT 29057</strain>
    </source>
</reference>
<dbReference type="AlphaFoldDB" id="A0AAD6GQ59"/>
<accession>A0AAD6GQ59</accession>
<sequence length="481" mass="53732">MQEKANVRTTHEEALNVDETWARNISDGDFSASEQSTGEQPFHLRLLFQNDWLSVEGSSTSQAILGQGKTETVRLLSIARNSLQKLIPPKDELSPKYTSMEGRGNFHRAWVKLRHAIAMAELMGLPDMVQTVQVQMATHPVDDWQISKVQLWDLICATDRLLGMILNLSPITGCHQGTTANVVSVNGIVQNQVYLCRLTDIANKVQDLDRFSILNGPGMDACAFALDLSRELKTLASQTPETWWLGGVYDRNNVYLDHIVQFLHYYVAMRIHLPLTLRQCPDGENYFNRLACIDACESMLQKYQFLGRKLPPGLFLSEILDLQAFSAAVTLLLMSHMSSVSFSDVGVDKVKASNEVGQVIKLLQEKSNCKLGCGIAYSGFTTLCSLNDLLQEKEIGFDLRKSAFHAPLLGSVQVRRNDHFSQVESSWPMQMLSAFGLHNATIPFSDQIFDANTSVEPCLQDDNAQWDSIRSSTEDMFCGGL</sequence>
<proteinExistence type="predicted"/>
<name>A0AAD6GQ59_9EURO</name>
<evidence type="ECO:0000313" key="2">
    <source>
        <dbReference type="Proteomes" id="UP001216150"/>
    </source>
</evidence>
<dbReference type="PANTHER" id="PTHR47840">
    <property type="entry name" value="ZN(II)2CYS6 TRANSCRIPTION FACTOR (EUROFUNG)-RELATED"/>
    <property type="match status" value="1"/>
</dbReference>
<keyword evidence="2" id="KW-1185">Reference proteome</keyword>
<dbReference type="Proteomes" id="UP001216150">
    <property type="component" value="Unassembled WGS sequence"/>
</dbReference>
<evidence type="ECO:0000313" key="1">
    <source>
        <dbReference type="EMBL" id="KAJ5585668.1"/>
    </source>
</evidence>
<dbReference type="CDD" id="cd12148">
    <property type="entry name" value="fungal_TF_MHR"/>
    <property type="match status" value="1"/>
</dbReference>
<protein>
    <recommendedName>
        <fullName evidence="3">Transcription factor domain-containing protein</fullName>
    </recommendedName>
</protein>
<dbReference type="EMBL" id="JAQJAC010000004">
    <property type="protein sequence ID" value="KAJ5585668.1"/>
    <property type="molecule type" value="Genomic_DNA"/>
</dbReference>
<dbReference type="PANTHER" id="PTHR47840:SF3">
    <property type="entry name" value="ZN(II)2CYS6 TRANSCRIPTION FACTOR (EUROFUNG)"/>
    <property type="match status" value="1"/>
</dbReference>
<evidence type="ECO:0008006" key="3">
    <source>
        <dbReference type="Google" id="ProtNLM"/>
    </source>
</evidence>
<comment type="caution">
    <text evidence="1">The sequence shown here is derived from an EMBL/GenBank/DDBJ whole genome shotgun (WGS) entry which is preliminary data.</text>
</comment>
<organism evidence="1 2">
    <name type="scientific">Penicillium hetheringtonii</name>
    <dbReference type="NCBI Taxonomy" id="911720"/>
    <lineage>
        <taxon>Eukaryota</taxon>
        <taxon>Fungi</taxon>
        <taxon>Dikarya</taxon>
        <taxon>Ascomycota</taxon>
        <taxon>Pezizomycotina</taxon>
        <taxon>Eurotiomycetes</taxon>
        <taxon>Eurotiomycetidae</taxon>
        <taxon>Eurotiales</taxon>
        <taxon>Aspergillaceae</taxon>
        <taxon>Penicillium</taxon>
    </lineage>
</organism>